<keyword evidence="2" id="KW-1185">Reference proteome</keyword>
<keyword evidence="1" id="KW-0489">Methyltransferase</keyword>
<evidence type="ECO:0000313" key="2">
    <source>
        <dbReference type="Proteomes" id="UP000502502"/>
    </source>
</evidence>
<gene>
    <name evidence="1" type="ORF">G7078_01790</name>
</gene>
<reference evidence="1 2" key="1">
    <citation type="submission" date="2020-03" db="EMBL/GenBank/DDBJ databases">
        <title>Sphingomonas sp. nov., isolated from fish.</title>
        <authorList>
            <person name="Hyun D.-W."/>
            <person name="Bae J.-W."/>
        </authorList>
    </citation>
    <scope>NUCLEOTIDE SEQUENCE [LARGE SCALE GENOMIC DNA]</scope>
    <source>
        <strain evidence="1 2">HDW15C</strain>
    </source>
</reference>
<dbReference type="KEGG" id="ssin:G7078_01790"/>
<keyword evidence="1" id="KW-0808">Transferase</keyword>
<name>A0A6G7ZKY5_9SPHN</name>
<proteinExistence type="predicted"/>
<dbReference type="AlphaFoldDB" id="A0A6G7ZKY5"/>
<dbReference type="InterPro" id="IPR029063">
    <property type="entry name" value="SAM-dependent_MTases_sf"/>
</dbReference>
<evidence type="ECO:0000313" key="1">
    <source>
        <dbReference type="EMBL" id="QIL01644.1"/>
    </source>
</evidence>
<dbReference type="GO" id="GO:0008168">
    <property type="term" value="F:methyltransferase activity"/>
    <property type="evidence" value="ECO:0007669"/>
    <property type="project" value="UniProtKB-KW"/>
</dbReference>
<protein>
    <submittedName>
        <fullName evidence="1">Class I SAM-dependent methyltransferase</fullName>
    </submittedName>
</protein>
<dbReference type="Proteomes" id="UP000502502">
    <property type="component" value="Chromosome"/>
</dbReference>
<sequence length="243" mass="26905">MDAAVFERMAQSDADHWWFTARRQILETVLRRIVRPPQDAAILEVGCGTGHNLEMLGRFGHVQATELDDWARDLSSKRLGRPVERAALPDLSMFKRDSFDLVALLDVLEHVEDDAGSLAAIFQLLKPGGKLLVTVPANPWMWSAHDVAHHHHRRYRKREIKRLALAAGYEIELLSPFNSFLFPLAAAARIAGKVAGKESADDAPPPAPVNRLLRAIFAAEAPVIGRLPLPFGVSLIAVLRRPG</sequence>
<accession>A0A6G7ZKY5</accession>
<dbReference type="PANTHER" id="PTHR43464:SF94">
    <property type="entry name" value="MALONYL-[ACYL-CARRIER PROTEIN] O-METHYLTRANSFERASE"/>
    <property type="match status" value="1"/>
</dbReference>
<dbReference type="CDD" id="cd02440">
    <property type="entry name" value="AdoMet_MTases"/>
    <property type="match status" value="1"/>
</dbReference>
<dbReference type="Pfam" id="PF13489">
    <property type="entry name" value="Methyltransf_23"/>
    <property type="match status" value="1"/>
</dbReference>
<dbReference type="SUPFAM" id="SSF53335">
    <property type="entry name" value="S-adenosyl-L-methionine-dependent methyltransferases"/>
    <property type="match status" value="1"/>
</dbReference>
<organism evidence="1 2">
    <name type="scientific">Sphingomonas sinipercae</name>
    <dbReference type="NCBI Taxonomy" id="2714944"/>
    <lineage>
        <taxon>Bacteria</taxon>
        <taxon>Pseudomonadati</taxon>
        <taxon>Pseudomonadota</taxon>
        <taxon>Alphaproteobacteria</taxon>
        <taxon>Sphingomonadales</taxon>
        <taxon>Sphingomonadaceae</taxon>
        <taxon>Sphingomonas</taxon>
    </lineage>
</organism>
<dbReference type="PANTHER" id="PTHR43464">
    <property type="entry name" value="METHYLTRANSFERASE"/>
    <property type="match status" value="1"/>
</dbReference>
<dbReference type="RefSeq" id="WP_166092382.1">
    <property type="nucleotide sequence ID" value="NZ_CP049871.1"/>
</dbReference>
<dbReference type="Gene3D" id="3.40.50.150">
    <property type="entry name" value="Vaccinia Virus protein VP39"/>
    <property type="match status" value="1"/>
</dbReference>
<dbReference type="GO" id="GO:0032259">
    <property type="term" value="P:methylation"/>
    <property type="evidence" value="ECO:0007669"/>
    <property type="project" value="UniProtKB-KW"/>
</dbReference>
<dbReference type="EMBL" id="CP049871">
    <property type="protein sequence ID" value="QIL01644.1"/>
    <property type="molecule type" value="Genomic_DNA"/>
</dbReference>